<dbReference type="Proteomes" id="UP001364156">
    <property type="component" value="Chromosome"/>
</dbReference>
<reference evidence="2 3" key="1">
    <citation type="submission" date="2023-10" db="EMBL/GenBank/DDBJ databases">
        <title>Roseovarius strain S88 nov., isolated from a marine algae.</title>
        <authorList>
            <person name="Lee M.W."/>
            <person name="Lee J.K."/>
            <person name="Kim J.M."/>
            <person name="Choi D.G."/>
            <person name="Baek J.H."/>
            <person name="Bayburt H."/>
            <person name="Jung J.J."/>
            <person name="Han D.M."/>
            <person name="Jeon C.O."/>
        </authorList>
    </citation>
    <scope>NUCLEOTIDE SEQUENCE [LARGE SCALE GENOMIC DNA]</scope>
    <source>
        <strain evidence="2 3">S88</strain>
    </source>
</reference>
<feature type="chain" id="PRO_5046645841" evidence="1">
    <location>
        <begin position="27"/>
        <end position="137"/>
    </location>
</feature>
<evidence type="ECO:0000256" key="1">
    <source>
        <dbReference type="SAM" id="SignalP"/>
    </source>
</evidence>
<dbReference type="EMBL" id="CP146069">
    <property type="protein sequence ID" value="WWR47977.1"/>
    <property type="molecule type" value="Genomic_DNA"/>
</dbReference>
<evidence type="ECO:0000313" key="3">
    <source>
        <dbReference type="Proteomes" id="UP001364156"/>
    </source>
</evidence>
<keyword evidence="1" id="KW-0732">Signal</keyword>
<dbReference type="InterPro" id="IPR045467">
    <property type="entry name" value="DUF6497"/>
</dbReference>
<sequence length="137" mass="14955">MTCRAAYLRALLAACLLSDPVSSAMAAEEAPIALPSGLEAHLQETISDQPGSGLVYRFRFVAPAFTGQEDFEAQTADLEHLCNDYALPRIPKLGPKPDRIVISLADQSSEFGRFDPDVMQIFETFSLQSGTCILELF</sequence>
<gene>
    <name evidence="2" type="ORF">RZ517_07360</name>
</gene>
<dbReference type="RefSeq" id="WP_338550801.1">
    <property type="nucleotide sequence ID" value="NZ_CP146069.1"/>
</dbReference>
<keyword evidence="3" id="KW-1185">Reference proteome</keyword>
<dbReference type="Pfam" id="PF20107">
    <property type="entry name" value="DUF6497"/>
    <property type="match status" value="1"/>
</dbReference>
<name>A0ABZ2HKX6_9RHOB</name>
<evidence type="ECO:0000313" key="2">
    <source>
        <dbReference type="EMBL" id="WWR47977.1"/>
    </source>
</evidence>
<feature type="signal peptide" evidence="1">
    <location>
        <begin position="1"/>
        <end position="26"/>
    </location>
</feature>
<protein>
    <submittedName>
        <fullName evidence="2">DUF6497 family protein</fullName>
    </submittedName>
</protein>
<accession>A0ABZ2HKX6</accession>
<proteinExistence type="predicted"/>
<organism evidence="2 3">
    <name type="scientific">Roseovarius phycicola</name>
    <dbReference type="NCBI Taxonomy" id="3080976"/>
    <lineage>
        <taxon>Bacteria</taxon>
        <taxon>Pseudomonadati</taxon>
        <taxon>Pseudomonadota</taxon>
        <taxon>Alphaproteobacteria</taxon>
        <taxon>Rhodobacterales</taxon>
        <taxon>Roseobacteraceae</taxon>
        <taxon>Roseovarius</taxon>
    </lineage>
</organism>